<dbReference type="Pfam" id="PF13432">
    <property type="entry name" value="TPR_16"/>
    <property type="match status" value="1"/>
</dbReference>
<dbReference type="SUPFAM" id="SSF48452">
    <property type="entry name" value="TPR-like"/>
    <property type="match status" value="2"/>
</dbReference>
<keyword evidence="1" id="KW-0677">Repeat</keyword>
<dbReference type="InterPro" id="IPR051685">
    <property type="entry name" value="Ycf3/AcsC/BcsC/TPR_MFPF"/>
</dbReference>
<proteinExistence type="predicted"/>
<dbReference type="PANTHER" id="PTHR44943">
    <property type="entry name" value="CELLULOSE SYNTHASE OPERON PROTEIN C"/>
    <property type="match status" value="1"/>
</dbReference>
<evidence type="ECO:0000313" key="4">
    <source>
        <dbReference type="EMBL" id="VEH16542.1"/>
    </source>
</evidence>
<gene>
    <name evidence="4" type="ORF">NCTC13071_02579</name>
</gene>
<accession>A0A448L9F5</accession>
<keyword evidence="2" id="KW-0802">TPR repeat</keyword>
<evidence type="ECO:0000256" key="3">
    <source>
        <dbReference type="SAM" id="SignalP"/>
    </source>
</evidence>
<dbReference type="AlphaFoldDB" id="A0A448L9F5"/>
<dbReference type="InterPro" id="IPR019734">
    <property type="entry name" value="TPR_rpt"/>
</dbReference>
<dbReference type="InterPro" id="IPR011990">
    <property type="entry name" value="TPR-like_helical_dom_sf"/>
</dbReference>
<dbReference type="KEGG" id="poc:NCTC13071_02579"/>
<dbReference type="Gene3D" id="1.25.40.10">
    <property type="entry name" value="Tetratricopeptide repeat domain"/>
    <property type="match status" value="3"/>
</dbReference>
<evidence type="ECO:0000313" key="5">
    <source>
        <dbReference type="Proteomes" id="UP000274578"/>
    </source>
</evidence>
<organism evidence="4 5">
    <name type="scientific">Segatella oris</name>
    <dbReference type="NCBI Taxonomy" id="28135"/>
    <lineage>
        <taxon>Bacteria</taxon>
        <taxon>Pseudomonadati</taxon>
        <taxon>Bacteroidota</taxon>
        <taxon>Bacteroidia</taxon>
        <taxon>Bacteroidales</taxon>
        <taxon>Prevotellaceae</taxon>
        <taxon>Segatella</taxon>
    </lineage>
</organism>
<dbReference type="EMBL" id="LR134384">
    <property type="protein sequence ID" value="VEH16542.1"/>
    <property type="molecule type" value="Genomic_DNA"/>
</dbReference>
<name>A0A448L9F5_9BACT</name>
<keyword evidence="3" id="KW-0732">Signal</keyword>
<sequence>MRQYFKHIPFALAITMMAATAVFPSFAKRDKKQKQTVSSANVSMMSYEDSVRYNTMFLDAILAEAADKNDSAYALLKQCIELNPNAAEAYYFLAPFESDKKNDTLAISYLTKACALSPDNDDYQERLAEYYINAQQYAKAIDVFEALITHHSDRTDVLQVLLQLYNQQKDYDNMLRTLARLEQNDGNSEALTMSKVHVYELKGDRKQAYKALQTLCDTYPNDPNYRVMTGNWLMQNDRKKEAYELYQGVLKEEPNNAMALASMYDYYMATQDSLQAKSIMERILLSDKSDSKMKQSMIRQFIQTNEQSGGDSIKVLKMFDEVMKTSPKDAAIAELKVAYMSLKKMPTVAIDSAIVNLLNIAPDNKGARIQLLQDVWASKDWLRIIDLCNTGLAFNPDEMGFYYFMSMAYIQLDKTNLVIETIRKGMMHVNDKTNKDMVAELYAIMGDYLQKQNRYKESYAAYDSCLQYKNDNIYCMNNYAYYLSINGGDLKKAEQMSFKTVQAEPKNATYLDTYAWILFMQKRFTEAKIYVDQAIKNDTDSVLNSVILEHAGDIHAQLGDTKTALYYWHKALKLGSGNTAILEKKIRLKKYIK</sequence>
<reference evidence="4 5" key="1">
    <citation type="submission" date="2018-12" db="EMBL/GenBank/DDBJ databases">
        <authorList>
            <consortium name="Pathogen Informatics"/>
        </authorList>
    </citation>
    <scope>NUCLEOTIDE SEQUENCE [LARGE SCALE GENOMIC DNA]</scope>
    <source>
        <strain evidence="4 5">NCTC13071</strain>
    </source>
</reference>
<protein>
    <submittedName>
        <fullName evidence="4">Tetratricopeptide repeat protein</fullName>
    </submittedName>
</protein>
<dbReference type="Pfam" id="PF13174">
    <property type="entry name" value="TPR_6"/>
    <property type="match status" value="1"/>
</dbReference>
<dbReference type="Proteomes" id="UP000274578">
    <property type="component" value="Chromosome 1"/>
</dbReference>
<evidence type="ECO:0000256" key="2">
    <source>
        <dbReference type="ARBA" id="ARBA00022803"/>
    </source>
</evidence>
<dbReference type="SMART" id="SM00028">
    <property type="entry name" value="TPR"/>
    <property type="match status" value="7"/>
</dbReference>
<feature type="chain" id="PRO_5019149017" evidence="3">
    <location>
        <begin position="28"/>
        <end position="593"/>
    </location>
</feature>
<evidence type="ECO:0000256" key="1">
    <source>
        <dbReference type="ARBA" id="ARBA00022737"/>
    </source>
</evidence>
<feature type="signal peptide" evidence="3">
    <location>
        <begin position="1"/>
        <end position="27"/>
    </location>
</feature>
<dbReference type="PANTHER" id="PTHR44943:SF8">
    <property type="entry name" value="TPR REPEAT-CONTAINING PROTEIN MJ0263"/>
    <property type="match status" value="1"/>
</dbReference>